<keyword evidence="7" id="KW-0997">Cell inner membrane</keyword>
<gene>
    <name evidence="9" type="ORF">SAMN05216452_2117</name>
</gene>
<dbReference type="RefSeq" id="WP_090328753.1">
    <property type="nucleotide sequence ID" value="NZ_FNSL01000001.1"/>
</dbReference>
<evidence type="ECO:0000259" key="8">
    <source>
        <dbReference type="Pfam" id="PF02308"/>
    </source>
</evidence>
<comment type="similarity">
    <text evidence="2 7">Belongs to the MgtC/SapB family.</text>
</comment>
<feature type="transmembrane region" description="Helical" evidence="7">
    <location>
        <begin position="48"/>
        <end position="72"/>
    </location>
</feature>
<feature type="transmembrane region" description="Helical" evidence="7">
    <location>
        <begin position="14"/>
        <end position="36"/>
    </location>
</feature>
<feature type="transmembrane region" description="Helical" evidence="7">
    <location>
        <begin position="114"/>
        <end position="147"/>
    </location>
</feature>
<keyword evidence="4 7" id="KW-0812">Transmembrane</keyword>
<reference evidence="10" key="1">
    <citation type="submission" date="2016-10" db="EMBL/GenBank/DDBJ databases">
        <authorList>
            <person name="Varghese N."/>
            <person name="Submissions S."/>
        </authorList>
    </citation>
    <scope>NUCLEOTIDE SEQUENCE [LARGE SCALE GENOMIC DNA]</scope>
    <source>
        <strain evidence="10">ES.061</strain>
    </source>
</reference>
<evidence type="ECO:0000256" key="4">
    <source>
        <dbReference type="ARBA" id="ARBA00022692"/>
    </source>
</evidence>
<dbReference type="PANTHER" id="PTHR33778:SF1">
    <property type="entry name" value="MAGNESIUM TRANSPORTER YHID-RELATED"/>
    <property type="match status" value="1"/>
</dbReference>
<keyword evidence="10" id="KW-1185">Reference proteome</keyword>
<evidence type="ECO:0000256" key="7">
    <source>
        <dbReference type="RuleBase" id="RU365041"/>
    </source>
</evidence>
<dbReference type="Pfam" id="PF02308">
    <property type="entry name" value="MgtC"/>
    <property type="match status" value="1"/>
</dbReference>
<dbReference type="PRINTS" id="PR01837">
    <property type="entry name" value="MGTCSAPBPROT"/>
</dbReference>
<feature type="transmembrane region" description="Helical" evidence="7">
    <location>
        <begin position="84"/>
        <end position="102"/>
    </location>
</feature>
<evidence type="ECO:0000256" key="6">
    <source>
        <dbReference type="ARBA" id="ARBA00023136"/>
    </source>
</evidence>
<protein>
    <recommendedName>
        <fullName evidence="7">Protein MgtC</fullName>
    </recommendedName>
</protein>
<dbReference type="InterPro" id="IPR003416">
    <property type="entry name" value="MgtC/SapB/SrpB/YhiD_fam"/>
</dbReference>
<feature type="domain" description="MgtC/SapB/SrpB/YhiD N-terminal" evidence="8">
    <location>
        <begin position="23"/>
        <end position="153"/>
    </location>
</feature>
<proteinExistence type="inferred from homology"/>
<keyword evidence="5 7" id="KW-1133">Transmembrane helix</keyword>
<dbReference type="AlphaFoldDB" id="A0A1H4KB89"/>
<evidence type="ECO:0000256" key="2">
    <source>
        <dbReference type="ARBA" id="ARBA00009298"/>
    </source>
</evidence>
<keyword evidence="6 7" id="KW-0472">Membrane</keyword>
<dbReference type="PANTHER" id="PTHR33778">
    <property type="entry name" value="PROTEIN MGTC"/>
    <property type="match status" value="1"/>
</dbReference>
<sequence length="173" mass="17988">MDALIAEFAPATTLPWQVIAVRLAVAVLLGGILGFERELADRPAGLRTHMLVCLASAVFAVIALEIVAMPVFSDDQVRADPIRLVEAITAGVAFLAAGFIIFKRGEVRGLTTGAGMWLAAATGLAAGLGLWTIAGLACFLGALVLALMRRLETQLDLKPPKNHGGGQASSQDG</sequence>
<organism evidence="9 10">
    <name type="scientific">Nitratireductor aquibiodomus</name>
    <dbReference type="NCBI Taxonomy" id="204799"/>
    <lineage>
        <taxon>Bacteria</taxon>
        <taxon>Pseudomonadati</taxon>
        <taxon>Pseudomonadota</taxon>
        <taxon>Alphaproteobacteria</taxon>
        <taxon>Hyphomicrobiales</taxon>
        <taxon>Phyllobacteriaceae</taxon>
        <taxon>Nitratireductor</taxon>
    </lineage>
</organism>
<accession>A0A1H4KB89</accession>
<evidence type="ECO:0000256" key="5">
    <source>
        <dbReference type="ARBA" id="ARBA00022989"/>
    </source>
</evidence>
<evidence type="ECO:0000256" key="1">
    <source>
        <dbReference type="ARBA" id="ARBA00004651"/>
    </source>
</evidence>
<evidence type="ECO:0000256" key="3">
    <source>
        <dbReference type="ARBA" id="ARBA00022475"/>
    </source>
</evidence>
<evidence type="ECO:0000313" key="10">
    <source>
        <dbReference type="Proteomes" id="UP000199064"/>
    </source>
</evidence>
<dbReference type="GO" id="GO:0005886">
    <property type="term" value="C:plasma membrane"/>
    <property type="evidence" value="ECO:0007669"/>
    <property type="project" value="UniProtKB-SubCell"/>
</dbReference>
<dbReference type="Proteomes" id="UP000199064">
    <property type="component" value="Unassembled WGS sequence"/>
</dbReference>
<comment type="subcellular location">
    <subcellularLocation>
        <location evidence="7">Cell inner membrane</location>
        <topology evidence="7">Multi-pass membrane protein</topology>
    </subcellularLocation>
    <subcellularLocation>
        <location evidence="1">Cell membrane</location>
        <topology evidence="1">Multi-pass membrane protein</topology>
    </subcellularLocation>
</comment>
<keyword evidence="3" id="KW-1003">Cell membrane</keyword>
<dbReference type="EMBL" id="FNSL01000001">
    <property type="protein sequence ID" value="SEB55809.1"/>
    <property type="molecule type" value="Genomic_DNA"/>
</dbReference>
<dbReference type="InterPro" id="IPR049177">
    <property type="entry name" value="MgtC_SapB_SrpB_YhiD_N"/>
</dbReference>
<evidence type="ECO:0000313" key="9">
    <source>
        <dbReference type="EMBL" id="SEB55809.1"/>
    </source>
</evidence>
<name>A0A1H4KB89_9HYPH</name>